<feature type="domain" description="DM10" evidence="10">
    <location>
        <begin position="78"/>
        <end position="192"/>
    </location>
</feature>
<feature type="domain" description="DM10" evidence="10">
    <location>
        <begin position="253"/>
        <end position="372"/>
    </location>
</feature>
<dbReference type="InterPro" id="IPR006602">
    <property type="entry name" value="DM10_dom"/>
</dbReference>
<dbReference type="GO" id="GO:0072686">
    <property type="term" value="C:mitotic spindle"/>
    <property type="evidence" value="ECO:0007669"/>
    <property type="project" value="TreeGrafter"/>
</dbReference>
<dbReference type="AlphaFoldDB" id="A0A0G4IU11"/>
<evidence type="ECO:0000259" key="9">
    <source>
        <dbReference type="PROSITE" id="PS50222"/>
    </source>
</evidence>
<dbReference type="PANTHER" id="PTHR12086:SF9">
    <property type="entry name" value="EF-HAND DOMAIN-CONTAINING PROTEIN 1"/>
    <property type="match status" value="1"/>
</dbReference>
<dbReference type="InterPro" id="IPR018247">
    <property type="entry name" value="EF_Hand_1_Ca_BS"/>
</dbReference>
<evidence type="ECO:0000256" key="1">
    <source>
        <dbReference type="ARBA" id="ARBA00004611"/>
    </source>
</evidence>
<dbReference type="STRING" id="37360.A0A0G4IU11"/>
<protein>
    <recommendedName>
        <fullName evidence="13">Calmodulin</fullName>
    </recommendedName>
</protein>
<dbReference type="PROSITE" id="PS51336">
    <property type="entry name" value="DM10"/>
    <property type="match status" value="3"/>
</dbReference>
<keyword evidence="12" id="KW-1185">Reference proteome</keyword>
<gene>
    <name evidence="11" type="ORF">PBRA_006733</name>
</gene>
<dbReference type="PROSITE" id="PS50222">
    <property type="entry name" value="EF_HAND_2"/>
    <property type="match status" value="2"/>
</dbReference>
<evidence type="ECO:0008006" key="13">
    <source>
        <dbReference type="Google" id="ProtNLM"/>
    </source>
</evidence>
<dbReference type="SUPFAM" id="SSF47473">
    <property type="entry name" value="EF-hand"/>
    <property type="match status" value="1"/>
</dbReference>
<keyword evidence="3" id="KW-0677">Repeat</keyword>
<dbReference type="CDD" id="cd00051">
    <property type="entry name" value="EFh"/>
    <property type="match status" value="1"/>
</dbReference>
<sequence length="622" mass="71147">MTIVTNPKYDHPRTTRFDLVGGQCFADPRAAKLVPAPKHTNIFVHDTSTRSRSQATLKPRLSNLEVTMGTIPAWIAYDNKVLAFLAYFRSDVHESQVETHRVTVIDIMYYLQDGTVRIVERKEDNSGMRNGAFLNRHRVPLAETGCTLPDEGAAPFLSPVHFAVGRDLVIYKRTYHIVDADAFTRAFYADVIGEPLFPAEPIPEDPFHARIHRAEELTASQGRREPVSAHYESVHGKPQRWQLVKHRKFLENDGQVLRFWAIWKSRVGDDRNLVVHFFLADDTCEVLEIAQANSGRDPFPSLVKRQTLRKSVPRSYGIDNIGEDLALQAAAADGACYTAGDLRTGQTISVFGREVLLLRADDFTRRYYVQRFGIDQRDFVDPGRAPEGVEQHQRVEHHADEDEIVEQATAASKIRRNRLPREEEKRLTKSVMRFKARQVSSRAEDIAREFVVTFFPVDETVSVFENPLRNSGFMAGKFLERKLIFNRNAGRMFKQEDFFVGAVLDIHSFLFELTGADSSTERLLRGQPPNWLHTDIRSVVIGLRNMFKGKNVALRKTFRNLDHDKDGYLTRHEFEAILDEFGWDLERAQVDALFNRYDRDHDGMISFQEFAQEVEGAPGSSH</sequence>
<dbReference type="PROSITE" id="PS00018">
    <property type="entry name" value="EF_HAND_1"/>
    <property type="match status" value="2"/>
</dbReference>
<keyword evidence="4" id="KW-0106">Calcium</keyword>
<evidence type="ECO:0000256" key="5">
    <source>
        <dbReference type="ARBA" id="ARBA00022846"/>
    </source>
</evidence>
<dbReference type="SMART" id="SM00054">
    <property type="entry name" value="EFh"/>
    <property type="match status" value="2"/>
</dbReference>
<feature type="domain" description="EF-hand" evidence="9">
    <location>
        <begin position="549"/>
        <end position="584"/>
    </location>
</feature>
<evidence type="ECO:0000256" key="7">
    <source>
        <dbReference type="ARBA" id="ARBA00023212"/>
    </source>
</evidence>
<name>A0A0G4IU11_PLABS</name>
<dbReference type="GO" id="GO:0005509">
    <property type="term" value="F:calcium ion binding"/>
    <property type="evidence" value="ECO:0007669"/>
    <property type="project" value="InterPro"/>
</dbReference>
<dbReference type="OrthoDB" id="10255210at2759"/>
<dbReference type="PANTHER" id="PTHR12086">
    <property type="entry name" value="EF-HAND DOMAIN C-TERMINAL CONTAINING PROTEIN"/>
    <property type="match status" value="1"/>
</dbReference>
<dbReference type="SMART" id="SM00676">
    <property type="entry name" value="DM10"/>
    <property type="match status" value="3"/>
</dbReference>
<keyword evidence="7" id="KW-0206">Cytoskeleton</keyword>
<reference evidence="11 12" key="1">
    <citation type="submission" date="2015-02" db="EMBL/GenBank/DDBJ databases">
        <authorList>
            <person name="Chooi Y.-H."/>
        </authorList>
    </citation>
    <scope>NUCLEOTIDE SEQUENCE [LARGE SCALE GENOMIC DNA]</scope>
    <source>
        <strain evidence="11">E3</strain>
    </source>
</reference>
<evidence type="ECO:0000259" key="10">
    <source>
        <dbReference type="PROSITE" id="PS51336"/>
    </source>
</evidence>
<dbReference type="EMBL" id="CDSF01000086">
    <property type="protein sequence ID" value="CEO98619.1"/>
    <property type="molecule type" value="Genomic_DNA"/>
</dbReference>
<dbReference type="FunFam" id="2.30.29.170:FF:000004">
    <property type="entry name" value="EF-hand domain containing 2"/>
    <property type="match status" value="1"/>
</dbReference>
<dbReference type="InterPro" id="IPR040193">
    <property type="entry name" value="EFHC1/EFHC2/EFHB"/>
</dbReference>
<dbReference type="InterPro" id="IPR002048">
    <property type="entry name" value="EF_hand_dom"/>
</dbReference>
<organism evidence="11 12">
    <name type="scientific">Plasmodiophora brassicae</name>
    <name type="common">Clubroot disease agent</name>
    <dbReference type="NCBI Taxonomy" id="37360"/>
    <lineage>
        <taxon>Eukaryota</taxon>
        <taxon>Sar</taxon>
        <taxon>Rhizaria</taxon>
        <taxon>Endomyxa</taxon>
        <taxon>Phytomyxea</taxon>
        <taxon>Plasmodiophorida</taxon>
        <taxon>Plasmodiophoridae</taxon>
        <taxon>Plasmodiophora</taxon>
    </lineage>
</organism>
<accession>A0A0G4IU11</accession>
<keyword evidence="2" id="KW-0963">Cytoplasm</keyword>
<evidence type="ECO:0000256" key="6">
    <source>
        <dbReference type="ARBA" id="ARBA00023069"/>
    </source>
</evidence>
<keyword evidence="8" id="KW-0966">Cell projection</keyword>
<evidence type="ECO:0000313" key="12">
    <source>
        <dbReference type="Proteomes" id="UP000039324"/>
    </source>
</evidence>
<dbReference type="Pfam" id="PF06565">
    <property type="entry name" value="DM10_dom"/>
    <property type="match status" value="3"/>
</dbReference>
<evidence type="ECO:0000256" key="3">
    <source>
        <dbReference type="ARBA" id="ARBA00022737"/>
    </source>
</evidence>
<dbReference type="Gene3D" id="1.10.238.10">
    <property type="entry name" value="EF-hand"/>
    <property type="match status" value="1"/>
</dbReference>
<dbReference type="Proteomes" id="UP000039324">
    <property type="component" value="Unassembled WGS sequence"/>
</dbReference>
<feature type="domain" description="EF-hand" evidence="9">
    <location>
        <begin position="585"/>
        <end position="620"/>
    </location>
</feature>
<proteinExistence type="predicted"/>
<dbReference type="GO" id="GO:0060285">
    <property type="term" value="P:cilium-dependent cell motility"/>
    <property type="evidence" value="ECO:0007669"/>
    <property type="project" value="TreeGrafter"/>
</dbReference>
<comment type="subcellular location">
    <subcellularLocation>
        <location evidence="1">Cytoplasm</location>
        <location evidence="1">Cytoskeleton</location>
        <location evidence="1">Flagellum axoneme</location>
    </subcellularLocation>
</comment>
<dbReference type="Gene3D" id="2.30.29.170">
    <property type="match status" value="3"/>
</dbReference>
<keyword evidence="5" id="KW-0282">Flagellum</keyword>
<evidence type="ECO:0000256" key="8">
    <source>
        <dbReference type="ARBA" id="ARBA00023273"/>
    </source>
</evidence>
<evidence type="ECO:0000256" key="2">
    <source>
        <dbReference type="ARBA" id="ARBA00022490"/>
    </source>
</evidence>
<dbReference type="GO" id="GO:0043014">
    <property type="term" value="F:alpha-tubulin binding"/>
    <property type="evidence" value="ECO:0007669"/>
    <property type="project" value="TreeGrafter"/>
</dbReference>
<dbReference type="Pfam" id="PF13499">
    <property type="entry name" value="EF-hand_7"/>
    <property type="match status" value="1"/>
</dbReference>
<dbReference type="GO" id="GO:0005930">
    <property type="term" value="C:axoneme"/>
    <property type="evidence" value="ECO:0007669"/>
    <property type="project" value="TreeGrafter"/>
</dbReference>
<dbReference type="OMA" id="WKDFNIG"/>
<dbReference type="GO" id="GO:0007052">
    <property type="term" value="P:mitotic spindle organization"/>
    <property type="evidence" value="ECO:0007669"/>
    <property type="project" value="TreeGrafter"/>
</dbReference>
<dbReference type="InterPro" id="IPR011992">
    <property type="entry name" value="EF-hand-dom_pair"/>
</dbReference>
<dbReference type="GO" id="GO:0000281">
    <property type="term" value="P:mitotic cytokinesis"/>
    <property type="evidence" value="ECO:0007669"/>
    <property type="project" value="TreeGrafter"/>
</dbReference>
<feature type="domain" description="DM10" evidence="10">
    <location>
        <begin position="428"/>
        <end position="528"/>
    </location>
</feature>
<evidence type="ECO:0000313" key="11">
    <source>
        <dbReference type="EMBL" id="CEO98619.1"/>
    </source>
</evidence>
<keyword evidence="6" id="KW-0969">Cilium</keyword>
<evidence type="ECO:0000256" key="4">
    <source>
        <dbReference type="ARBA" id="ARBA00022837"/>
    </source>
</evidence>